<feature type="transmembrane region" description="Helical" evidence="10">
    <location>
        <begin position="209"/>
        <end position="228"/>
    </location>
</feature>
<dbReference type="Pfam" id="PF07690">
    <property type="entry name" value="MFS_1"/>
    <property type="match status" value="1"/>
</dbReference>
<evidence type="ECO:0000256" key="1">
    <source>
        <dbReference type="ARBA" id="ARBA00004651"/>
    </source>
</evidence>
<keyword evidence="8 10" id="KW-0472">Membrane</keyword>
<proteinExistence type="inferred from homology"/>
<feature type="transmembrane region" description="Helical" evidence="10">
    <location>
        <begin position="176"/>
        <end position="197"/>
    </location>
</feature>
<dbReference type="GO" id="GO:0005886">
    <property type="term" value="C:plasma membrane"/>
    <property type="evidence" value="ECO:0007669"/>
    <property type="project" value="UniProtKB-SubCell"/>
</dbReference>
<evidence type="ECO:0000256" key="9">
    <source>
        <dbReference type="SAM" id="MobiDB-lite"/>
    </source>
</evidence>
<dbReference type="RefSeq" id="WP_085227904.1">
    <property type="nucleotide sequence ID" value="NZ_BSQD01000006.1"/>
</dbReference>
<evidence type="ECO:0000256" key="6">
    <source>
        <dbReference type="ARBA" id="ARBA00022847"/>
    </source>
</evidence>
<evidence type="ECO:0000256" key="2">
    <source>
        <dbReference type="ARBA" id="ARBA00008240"/>
    </source>
</evidence>
<reference evidence="13" key="1">
    <citation type="submission" date="2017-04" db="EMBL/GenBank/DDBJ databases">
        <authorList>
            <person name="Varghese N."/>
            <person name="Submissions S."/>
        </authorList>
    </citation>
    <scope>NUCLEOTIDE SEQUENCE [LARGE SCALE GENOMIC DNA]</scope>
    <source>
        <strain evidence="13">Ballard 720</strain>
    </source>
</reference>
<evidence type="ECO:0000256" key="8">
    <source>
        <dbReference type="ARBA" id="ARBA00023136"/>
    </source>
</evidence>
<sequence>MNDDRSTAAGQPLSATRFEAPPAAPTEGRLDAALMKDVLAASLVNGLALFDFIVFGFFAAMLGDRLFPFTAPMSAPLLVAATLGAGLLAQPLGGIFVGAYAERRGRQRAVLLGGGLATAGTAMLVLSPSHAQVGLAAPAIAVVARLLQGIGLGGVGGPVAALLMEAAPQRRRALLLGCRLAGNGLAPLLGASLSLLMTHLLTPAQLFAWGWRAAFAAGLPLIGAACYLGRRQPTPGSPGQVANPLAPMWRAHRGTVFKGALLMGFPAVPLYTLVHIMPAYIAAPARGLGSMTSLAASALSGSLLIVLGPLSGLAVDALPRRKPLLLASIAGAALGVYALFRWMPGADPTAWLFASIGLITALSALGSCAATVLVLEALPRELRACGYGAAYALGSALFGSTAGFIVTALMKWTATPMSMAWNAILCCMLGACAAIALEERAPAAAR</sequence>
<dbReference type="InterPro" id="IPR020846">
    <property type="entry name" value="MFS_dom"/>
</dbReference>
<keyword evidence="7 10" id="KW-1133">Transmembrane helix</keyword>
<evidence type="ECO:0000256" key="7">
    <source>
        <dbReference type="ARBA" id="ARBA00022989"/>
    </source>
</evidence>
<dbReference type="PROSITE" id="PS00217">
    <property type="entry name" value="SUGAR_TRANSPORT_2"/>
    <property type="match status" value="1"/>
</dbReference>
<feature type="transmembrane region" description="Helical" evidence="10">
    <location>
        <begin position="260"/>
        <end position="282"/>
    </location>
</feature>
<dbReference type="PROSITE" id="PS50850">
    <property type="entry name" value="MFS"/>
    <property type="match status" value="1"/>
</dbReference>
<evidence type="ECO:0000259" key="11">
    <source>
        <dbReference type="PROSITE" id="PS50850"/>
    </source>
</evidence>
<name>A0A1X7ES86_TRICW</name>
<dbReference type="GO" id="GO:0015293">
    <property type="term" value="F:symporter activity"/>
    <property type="evidence" value="ECO:0007669"/>
    <property type="project" value="UniProtKB-KW"/>
</dbReference>
<dbReference type="SUPFAM" id="SSF103473">
    <property type="entry name" value="MFS general substrate transporter"/>
    <property type="match status" value="1"/>
</dbReference>
<keyword evidence="5 10" id="KW-0812">Transmembrane</keyword>
<feature type="transmembrane region" description="Helical" evidence="10">
    <location>
        <begin position="75"/>
        <end position="97"/>
    </location>
</feature>
<dbReference type="InterPro" id="IPR011701">
    <property type="entry name" value="MFS"/>
</dbReference>
<feature type="transmembrane region" description="Helical" evidence="10">
    <location>
        <begin position="294"/>
        <end position="315"/>
    </location>
</feature>
<feature type="transmembrane region" description="Helical" evidence="10">
    <location>
        <begin position="38"/>
        <end position="63"/>
    </location>
</feature>
<feature type="transmembrane region" description="Helical" evidence="10">
    <location>
        <begin position="419"/>
        <end position="437"/>
    </location>
</feature>
<keyword evidence="13" id="KW-1185">Reference proteome</keyword>
<feature type="transmembrane region" description="Helical" evidence="10">
    <location>
        <begin position="109"/>
        <end position="127"/>
    </location>
</feature>
<keyword evidence="6" id="KW-0769">Symport</keyword>
<dbReference type="InterPro" id="IPR036259">
    <property type="entry name" value="MFS_trans_sf"/>
</dbReference>
<evidence type="ECO:0000256" key="5">
    <source>
        <dbReference type="ARBA" id="ARBA00022692"/>
    </source>
</evidence>
<accession>A0A1X7ES86</accession>
<feature type="transmembrane region" description="Helical" evidence="10">
    <location>
        <begin position="387"/>
        <end position="407"/>
    </location>
</feature>
<feature type="region of interest" description="Disordered" evidence="9">
    <location>
        <begin position="1"/>
        <end position="24"/>
    </location>
</feature>
<dbReference type="Gene3D" id="1.20.1250.20">
    <property type="entry name" value="MFS general substrate transporter like domains"/>
    <property type="match status" value="2"/>
</dbReference>
<keyword evidence="3" id="KW-0813">Transport</keyword>
<dbReference type="AlphaFoldDB" id="A0A1X7ES86"/>
<evidence type="ECO:0000256" key="10">
    <source>
        <dbReference type="SAM" id="Phobius"/>
    </source>
</evidence>
<evidence type="ECO:0000313" key="13">
    <source>
        <dbReference type="Proteomes" id="UP000192911"/>
    </source>
</evidence>
<comment type="subcellular location">
    <subcellularLocation>
        <location evidence="1">Cell membrane</location>
        <topology evidence="1">Multi-pass membrane protein</topology>
    </subcellularLocation>
</comment>
<gene>
    <name evidence="12" type="ORF">SAMN06295900_106217</name>
</gene>
<organism evidence="12 13">
    <name type="scientific">Trinickia caryophylli</name>
    <name type="common">Paraburkholderia caryophylli</name>
    <dbReference type="NCBI Taxonomy" id="28094"/>
    <lineage>
        <taxon>Bacteria</taxon>
        <taxon>Pseudomonadati</taxon>
        <taxon>Pseudomonadota</taxon>
        <taxon>Betaproteobacteria</taxon>
        <taxon>Burkholderiales</taxon>
        <taxon>Burkholderiaceae</taxon>
        <taxon>Trinickia</taxon>
    </lineage>
</organism>
<dbReference type="EMBL" id="FXAH01000006">
    <property type="protein sequence ID" value="SMF39163.1"/>
    <property type="molecule type" value="Genomic_DNA"/>
</dbReference>
<keyword evidence="4" id="KW-1003">Cell membrane</keyword>
<dbReference type="PANTHER" id="PTHR43528">
    <property type="entry name" value="ALPHA-KETOGLUTARATE PERMEASE"/>
    <property type="match status" value="1"/>
</dbReference>
<comment type="similarity">
    <text evidence="2">Belongs to the major facilitator superfamily. Metabolite:H+ Symporter (MHS) family (TC 2.A.1.6) family.</text>
</comment>
<feature type="transmembrane region" description="Helical" evidence="10">
    <location>
        <begin position="324"/>
        <end position="344"/>
    </location>
</feature>
<feature type="domain" description="Major facilitator superfamily (MFS) profile" evidence="11">
    <location>
        <begin position="37"/>
        <end position="442"/>
    </location>
</feature>
<dbReference type="GeneID" id="95550598"/>
<evidence type="ECO:0000313" key="12">
    <source>
        <dbReference type="EMBL" id="SMF39163.1"/>
    </source>
</evidence>
<dbReference type="PANTHER" id="PTHR43528:SF3">
    <property type="entry name" value="CITRATE-PROTON SYMPORTER"/>
    <property type="match status" value="1"/>
</dbReference>
<feature type="transmembrane region" description="Helical" evidence="10">
    <location>
        <begin position="350"/>
        <end position="375"/>
    </location>
</feature>
<feature type="transmembrane region" description="Helical" evidence="10">
    <location>
        <begin position="139"/>
        <end position="164"/>
    </location>
</feature>
<dbReference type="STRING" id="28094.SAMN06295900_106217"/>
<dbReference type="InterPro" id="IPR051084">
    <property type="entry name" value="H+-coupled_symporters"/>
</dbReference>
<dbReference type="Proteomes" id="UP000192911">
    <property type="component" value="Unassembled WGS sequence"/>
</dbReference>
<dbReference type="InterPro" id="IPR005829">
    <property type="entry name" value="Sugar_transporter_CS"/>
</dbReference>
<evidence type="ECO:0000256" key="3">
    <source>
        <dbReference type="ARBA" id="ARBA00022448"/>
    </source>
</evidence>
<protein>
    <submittedName>
        <fullName evidence="12">Predicted arabinose efflux permease, MFS family</fullName>
    </submittedName>
</protein>
<evidence type="ECO:0000256" key="4">
    <source>
        <dbReference type="ARBA" id="ARBA00022475"/>
    </source>
</evidence>